<dbReference type="EMBL" id="AGNL01014667">
    <property type="protein sequence ID" value="EJK66599.1"/>
    <property type="molecule type" value="Genomic_DNA"/>
</dbReference>
<sequence>MAVDFSPLRDGRPGYATQEEIPQERIDMFGAAFLHYGDLGLVARYVGGEYLGDWRDGEAILSALDPILDADIVPSSVDSSFGQHLSHEDRDHIERILNLQTPAEFNWEEPAHHKAAFLRRGNSPTVAQHAATVTKTLNKEERNHHLMPFPGWVGRFSNTARHVQQTILVKNGKKARLIWNGTDKRYSWEYSMNDVTPTENEAPITFGYVYLAFCVWLWNLRISYPDEEIYLAFIDISSCFRWPRISPDLVGAFGFVMGSIYFAANAMVFGSVVSASTWEPFRRAIAALATSYYFSSGLVRKHWSLLQLVQWDAAPGDGVRFARARRCGLNHGVFNEDGSRKATPHWIYVDDNLLADIRAGMFRTLAAAAEAIFTVLGFPAVAVRQCAVALDKWKELFVSYKLVLLGLEFNTREMTVSIPHAYRQEVCDLLNNHWHRGRRSFTINEIETLVGKLGRVGQAFRPMYHLMGSLYKSVAFCLNKAEAYKLTVSKDFRALLRRSRTKITNDTSLQEARAIRFAAQQASRQTHHSKKTFHICKSLREELDFLTALMNDFSIPLSTFIGHIVPREPDFVAAGDACPWGGGGWSTDLRFWWHIDFAATFSEDVVRRASKECQRDPAYISINVLETVVVIINYAAALCACAIDGVDISACPMLLNYCDNTSACSWINKKCRDSLLGLLPEISPLGNPSIDDIERAGKQRLARSADDKAANTADARLLFFLNYVECHGRSHNYLTVDVERILFTYTTWLLSGNSIKATDTKPFYIKVGTIKGYLGEVNKHYASHAEPPPYDSRVKSRTKELLDEAAKYEDECIKRAPLSDAVVARAYELAEEENDRHGFRTIVWHFINIGRFAGLRRQEYAMEKEDTIQYYQLPSGQLVARAFLVEDVRFCFEGGVETPRLTELSNDDRDQCVAAGLLYKIQKNRQNRQLQWYNRNRSYPRFCFVNSAFHLVDNALYLGQAWDEPLCVYKAGDVTKMLTGLQMTEYLRFITLLVFPRISTSELNRISSHSIRVYAACLLHEAGKDAAYIKLRLRWLSDCFLGYLRNTNTIREQHNDALDSAHTTMMKCLRFVLSDLPEIPAIGGPVDLSFPDLEDED</sequence>
<organism evidence="1 2">
    <name type="scientific">Thalassiosira oceanica</name>
    <name type="common">Marine diatom</name>
    <dbReference type="NCBI Taxonomy" id="159749"/>
    <lineage>
        <taxon>Eukaryota</taxon>
        <taxon>Sar</taxon>
        <taxon>Stramenopiles</taxon>
        <taxon>Ochrophyta</taxon>
        <taxon>Bacillariophyta</taxon>
        <taxon>Coscinodiscophyceae</taxon>
        <taxon>Thalassiosirophycidae</taxon>
        <taxon>Thalassiosirales</taxon>
        <taxon>Thalassiosiraceae</taxon>
        <taxon>Thalassiosira</taxon>
    </lineage>
</organism>
<dbReference type="AlphaFoldDB" id="K0SNR0"/>
<protein>
    <submittedName>
        <fullName evidence="1">Uncharacterized protein</fullName>
    </submittedName>
</protein>
<proteinExistence type="predicted"/>
<dbReference type="InterPro" id="IPR052055">
    <property type="entry name" value="Hepadnavirus_pol/RT"/>
</dbReference>
<dbReference type="PANTHER" id="PTHR33050:SF7">
    <property type="entry name" value="RIBONUCLEASE H"/>
    <property type="match status" value="1"/>
</dbReference>
<dbReference type="PANTHER" id="PTHR33050">
    <property type="entry name" value="REVERSE TRANSCRIPTASE DOMAIN-CONTAINING PROTEIN"/>
    <property type="match status" value="1"/>
</dbReference>
<keyword evidence="2" id="KW-1185">Reference proteome</keyword>
<reference evidence="1 2" key="1">
    <citation type="journal article" date="2012" name="Genome Biol.">
        <title>Genome and low-iron response of an oceanic diatom adapted to chronic iron limitation.</title>
        <authorList>
            <person name="Lommer M."/>
            <person name="Specht M."/>
            <person name="Roy A.S."/>
            <person name="Kraemer L."/>
            <person name="Andreson R."/>
            <person name="Gutowska M.A."/>
            <person name="Wolf J."/>
            <person name="Bergner S.V."/>
            <person name="Schilhabel M.B."/>
            <person name="Klostermeier U.C."/>
            <person name="Beiko R.G."/>
            <person name="Rosenstiel P."/>
            <person name="Hippler M."/>
            <person name="Laroche J."/>
        </authorList>
    </citation>
    <scope>NUCLEOTIDE SEQUENCE [LARGE SCALE GENOMIC DNA]</scope>
    <source>
        <strain evidence="1 2">CCMP1005</strain>
    </source>
</reference>
<gene>
    <name evidence="1" type="ORF">THAOC_12472</name>
</gene>
<accession>K0SNR0</accession>
<evidence type="ECO:0000313" key="1">
    <source>
        <dbReference type="EMBL" id="EJK66599.1"/>
    </source>
</evidence>
<name>K0SNR0_THAOC</name>
<dbReference type="Proteomes" id="UP000266841">
    <property type="component" value="Unassembled WGS sequence"/>
</dbReference>
<dbReference type="OrthoDB" id="51779at2759"/>
<comment type="caution">
    <text evidence="1">The sequence shown here is derived from an EMBL/GenBank/DDBJ whole genome shotgun (WGS) entry which is preliminary data.</text>
</comment>
<evidence type="ECO:0000313" key="2">
    <source>
        <dbReference type="Proteomes" id="UP000266841"/>
    </source>
</evidence>